<keyword evidence="5" id="KW-1133">Transmembrane helix</keyword>
<dbReference type="PROSITE" id="PS50088">
    <property type="entry name" value="ANK_REPEAT"/>
    <property type="match status" value="4"/>
</dbReference>
<feature type="compositionally biased region" description="Polar residues" evidence="4">
    <location>
        <begin position="463"/>
        <end position="478"/>
    </location>
</feature>
<keyword evidence="5" id="KW-0472">Membrane</keyword>
<feature type="repeat" description="ANK" evidence="3">
    <location>
        <begin position="98"/>
        <end position="130"/>
    </location>
</feature>
<organism evidence="6 7">
    <name type="scientific">Candidatus Phycorickettsia trachydisci</name>
    <dbReference type="NCBI Taxonomy" id="2115978"/>
    <lineage>
        <taxon>Bacteria</taxon>
        <taxon>Pseudomonadati</taxon>
        <taxon>Pseudomonadota</taxon>
        <taxon>Alphaproteobacteria</taxon>
        <taxon>Rickettsiales</taxon>
        <taxon>Rickettsiaceae</taxon>
        <taxon>Candidatus Phycorickettsia</taxon>
    </lineage>
</organism>
<keyword evidence="5" id="KW-0812">Transmembrane</keyword>
<dbReference type="OrthoDB" id="7390289at2"/>
<evidence type="ECO:0000256" key="5">
    <source>
        <dbReference type="SAM" id="Phobius"/>
    </source>
</evidence>
<reference evidence="6 7" key="1">
    <citation type="submission" date="2018-03" db="EMBL/GenBank/DDBJ databases">
        <title>A gene transfer event suggests a long-term partnership between eustigmatophyte algae and a novel lineage of endosymbiotic bacteria.</title>
        <authorList>
            <person name="Yurchenko T."/>
            <person name="Sevcikova T."/>
            <person name="Pribyl P."/>
            <person name="El Karkouri K."/>
            <person name="Klimes V."/>
            <person name="Amaral R."/>
            <person name="Zbrankova V."/>
            <person name="Kim E."/>
            <person name="Raoult D."/>
            <person name="Santos L.M.A."/>
            <person name="Elias M."/>
        </authorList>
    </citation>
    <scope>NUCLEOTIDE SEQUENCE [LARGE SCALE GENOMIC DNA]</scope>
    <source>
        <strain evidence="6">CCALA 838</strain>
    </source>
</reference>
<name>A0A2P1P8X5_9RICK</name>
<dbReference type="AlphaFoldDB" id="A0A2P1P8X5"/>
<dbReference type="EMBL" id="CP027845">
    <property type="protein sequence ID" value="AVP87707.1"/>
    <property type="molecule type" value="Genomic_DNA"/>
</dbReference>
<dbReference type="InterPro" id="IPR002110">
    <property type="entry name" value="Ankyrin_rpt"/>
</dbReference>
<feature type="repeat" description="ANK" evidence="3">
    <location>
        <begin position="65"/>
        <end position="97"/>
    </location>
</feature>
<gene>
    <name evidence="6" type="ORF">phytr_7710</name>
</gene>
<evidence type="ECO:0000256" key="2">
    <source>
        <dbReference type="ARBA" id="ARBA00023043"/>
    </source>
</evidence>
<dbReference type="RefSeq" id="WP_106874558.1">
    <property type="nucleotide sequence ID" value="NZ_CP027845.1"/>
</dbReference>
<feature type="transmembrane region" description="Helical" evidence="5">
    <location>
        <begin position="6"/>
        <end position="29"/>
    </location>
</feature>
<feature type="repeat" description="ANK" evidence="3">
    <location>
        <begin position="131"/>
        <end position="163"/>
    </location>
</feature>
<dbReference type="KEGG" id="ptc:phytr_7710"/>
<evidence type="ECO:0000313" key="7">
    <source>
        <dbReference type="Proteomes" id="UP000241762"/>
    </source>
</evidence>
<keyword evidence="7" id="KW-1185">Reference proteome</keyword>
<dbReference type="PROSITE" id="PS50297">
    <property type="entry name" value="ANK_REP_REGION"/>
    <property type="match status" value="2"/>
</dbReference>
<protein>
    <submittedName>
        <fullName evidence="6">Uncharacterized protein</fullName>
    </submittedName>
</protein>
<accession>A0A2P1P8X5</accession>
<evidence type="ECO:0000256" key="1">
    <source>
        <dbReference type="ARBA" id="ARBA00022737"/>
    </source>
</evidence>
<evidence type="ECO:0000256" key="3">
    <source>
        <dbReference type="PROSITE-ProRule" id="PRU00023"/>
    </source>
</evidence>
<sequence length="488" mass="54254">MFMHIAEYLASLIINSFIIGFRVLDFLIFSRPGYKAKMYCSEGNFNACKELIDTSQIDVNYKNSSGQSLLHLAVQGGNKELVEYLIAKGANLNAKDKLGNTILHSAAMEGNHEIIKLLLDLRADIKAKDNQGHTVLHIASCCCTIKTIFLLVKEGAKLTELNKFGATPVHIAALAGATNNLEALIKKYPEMLEHTSQNLTPLYCAAEKGQDQTVIKLLKLGAKCDTTDPTGKILFDKASVSLRGNLSIMEIIFSRELSPVIVGIKTMIALINYGTYLIENNLDTLTKKNIKDKSMTSTASVVDLLMPHEELHTEVYRIPLGDKLLALKIIQINIHKSIDPTHNDTAKSINAFFNFHGYSYLKILCDEAQEHIKDKKTYLINIDTVRKLHTFFPEHQELTQLTTHLNKCAATTVAKFFSHPLLLSHLDQDLLNKLKAVIKDGLAQEKVAQYLDLDSLSATLEASKSEDITPQETHTAQLGNYGDESDIE</sequence>
<dbReference type="SUPFAM" id="SSF48403">
    <property type="entry name" value="Ankyrin repeat"/>
    <property type="match status" value="1"/>
</dbReference>
<dbReference type="Pfam" id="PF12796">
    <property type="entry name" value="Ank_2"/>
    <property type="match status" value="2"/>
</dbReference>
<feature type="repeat" description="ANK" evidence="3">
    <location>
        <begin position="197"/>
        <end position="229"/>
    </location>
</feature>
<keyword evidence="1" id="KW-0677">Repeat</keyword>
<evidence type="ECO:0000256" key="4">
    <source>
        <dbReference type="SAM" id="MobiDB-lite"/>
    </source>
</evidence>
<dbReference type="PANTHER" id="PTHR24198">
    <property type="entry name" value="ANKYRIN REPEAT AND PROTEIN KINASE DOMAIN-CONTAINING PROTEIN"/>
    <property type="match status" value="1"/>
</dbReference>
<keyword evidence="2 3" id="KW-0040">ANK repeat</keyword>
<evidence type="ECO:0000313" key="6">
    <source>
        <dbReference type="EMBL" id="AVP87707.1"/>
    </source>
</evidence>
<feature type="region of interest" description="Disordered" evidence="4">
    <location>
        <begin position="463"/>
        <end position="488"/>
    </location>
</feature>
<proteinExistence type="predicted"/>
<dbReference type="Proteomes" id="UP000241762">
    <property type="component" value="Chromosome"/>
</dbReference>
<dbReference type="PANTHER" id="PTHR24198:SF165">
    <property type="entry name" value="ANKYRIN REPEAT-CONTAINING PROTEIN-RELATED"/>
    <property type="match status" value="1"/>
</dbReference>
<dbReference type="SMART" id="SM00248">
    <property type="entry name" value="ANK"/>
    <property type="match status" value="5"/>
</dbReference>
<dbReference type="InterPro" id="IPR036770">
    <property type="entry name" value="Ankyrin_rpt-contain_sf"/>
</dbReference>
<dbReference type="Gene3D" id="1.25.40.20">
    <property type="entry name" value="Ankyrin repeat-containing domain"/>
    <property type="match status" value="1"/>
</dbReference>